<evidence type="ECO:0000313" key="10">
    <source>
        <dbReference type="Proteomes" id="UP001516400"/>
    </source>
</evidence>
<dbReference type="InterPro" id="IPR050755">
    <property type="entry name" value="TRAFAC_YlqF/YawG_RiboMat"/>
</dbReference>
<comment type="subcellular location">
    <subcellularLocation>
        <location evidence="1">Nucleus</location>
    </subcellularLocation>
</comment>
<keyword evidence="10" id="KW-1185">Reference proteome</keyword>
<comment type="caution">
    <text evidence="9">The sequence shown here is derived from an EMBL/GenBank/DDBJ whole genome shotgun (WGS) entry which is preliminary data.</text>
</comment>
<evidence type="ECO:0000256" key="4">
    <source>
        <dbReference type="ARBA" id="ARBA00023134"/>
    </source>
</evidence>
<dbReference type="FunFam" id="3.40.50.300:FF:000493">
    <property type="entry name" value="Guanine nucleotide-binding protein-like 3-like protein"/>
    <property type="match status" value="1"/>
</dbReference>
<dbReference type="Proteomes" id="UP001516400">
    <property type="component" value="Unassembled WGS sequence"/>
</dbReference>
<evidence type="ECO:0000313" key="9">
    <source>
        <dbReference type="EMBL" id="KAL3268919.1"/>
    </source>
</evidence>
<feature type="compositionally biased region" description="Basic residues" evidence="7">
    <location>
        <begin position="1"/>
        <end position="41"/>
    </location>
</feature>
<name>A0ABD2MR96_9CUCU</name>
<dbReference type="FunFam" id="1.10.1580.10:FF:000002">
    <property type="entry name" value="Guanine nucleotide-binding protein-like 3 (nucleolar)-like"/>
    <property type="match status" value="1"/>
</dbReference>
<evidence type="ECO:0000256" key="6">
    <source>
        <dbReference type="ARBA" id="ARBA00069022"/>
    </source>
</evidence>
<keyword evidence="2" id="KW-0547">Nucleotide-binding</keyword>
<dbReference type="PANTHER" id="PTHR11089">
    <property type="entry name" value="GTP-BINDING PROTEIN-RELATED"/>
    <property type="match status" value="1"/>
</dbReference>
<dbReference type="GO" id="GO:0005730">
    <property type="term" value="C:nucleolus"/>
    <property type="evidence" value="ECO:0007669"/>
    <property type="project" value="UniProtKB-ARBA"/>
</dbReference>
<dbReference type="PANTHER" id="PTHR11089:SF30">
    <property type="entry name" value="GUANINE NUCLEOTIDE-BINDING PROTEIN-LIKE 3 HOMOLOG"/>
    <property type="match status" value="1"/>
</dbReference>
<keyword evidence="3" id="KW-0175">Coiled coil</keyword>
<dbReference type="SUPFAM" id="SSF52540">
    <property type="entry name" value="P-loop containing nucleoside triphosphate hydrolases"/>
    <property type="match status" value="1"/>
</dbReference>
<evidence type="ECO:0000256" key="3">
    <source>
        <dbReference type="ARBA" id="ARBA00023054"/>
    </source>
</evidence>
<dbReference type="AlphaFoldDB" id="A0ABD2MR96"/>
<gene>
    <name evidence="9" type="ORF">HHI36_008006</name>
</gene>
<dbReference type="Gene3D" id="1.10.1580.10">
    <property type="match status" value="1"/>
</dbReference>
<proteinExistence type="predicted"/>
<dbReference type="EMBL" id="JABFTP020000021">
    <property type="protein sequence ID" value="KAL3268919.1"/>
    <property type="molecule type" value="Genomic_DNA"/>
</dbReference>
<keyword evidence="5" id="KW-0539">Nucleus</keyword>
<dbReference type="InterPro" id="IPR014813">
    <property type="entry name" value="Gnl3_N_dom"/>
</dbReference>
<feature type="region of interest" description="Disordered" evidence="7">
    <location>
        <begin position="1"/>
        <end position="46"/>
    </location>
</feature>
<keyword evidence="4" id="KW-0342">GTP-binding</keyword>
<sequence>MAKFKLKKQSKRQPARQRYKIQKKIREHNRKVRREAKKNPKNNKQSIIQVPNICPFKQDILKEVEEIKKLRAEEICKKREEAKILKQKQKEQEKTQISLEKLVVKAELQGKLHDNLTPTEKENNIKVSKSEKSLKQYYKEFRKVIESADVVLEVVDSRDPLGTRCIEVEHAVRDLGGSKRLVVVMNKADLIPRDVLEKWIEYFKRTVPVIPFKASTQIQSKKLGHRKISKNEKGMQGSACVGAELLMSLLGNYCRNKGIKTAIRVGIVGFPNVGKSSIINSLKRSRSCNVGATPGLTRSIQEVQLDSKIMLLDSPGIVFARGSDNISSLRNAVKISSLTDPFTPASVILQRVNKKEMMDMYDINEYNTPEEFFNLKAIRTGKFKKGGVPNSDAAARSLLEDWNSGKIRYYTVPPKEDQNVHISAAIVSEKAKEFDLDSLEVMQTDFDYSNKGINLKPFVIDSIGPVGCLEKMQEDDDMIKDKIVQAIKSGTSKATLRSKKVAAEMELEGNLKLNKIRKMQFKKEKKQKNRRDKVATQLSAGLESFTLNESCEKNDEYSFDQDFILEC</sequence>
<dbReference type="Pfam" id="PF01926">
    <property type="entry name" value="MMR_HSR1"/>
    <property type="match status" value="1"/>
</dbReference>
<dbReference type="InterPro" id="IPR023179">
    <property type="entry name" value="GTP-bd_ortho_bundle_sf"/>
</dbReference>
<organism evidence="9 10">
    <name type="scientific">Cryptolaemus montrouzieri</name>
    <dbReference type="NCBI Taxonomy" id="559131"/>
    <lineage>
        <taxon>Eukaryota</taxon>
        <taxon>Metazoa</taxon>
        <taxon>Ecdysozoa</taxon>
        <taxon>Arthropoda</taxon>
        <taxon>Hexapoda</taxon>
        <taxon>Insecta</taxon>
        <taxon>Pterygota</taxon>
        <taxon>Neoptera</taxon>
        <taxon>Endopterygota</taxon>
        <taxon>Coleoptera</taxon>
        <taxon>Polyphaga</taxon>
        <taxon>Cucujiformia</taxon>
        <taxon>Coccinelloidea</taxon>
        <taxon>Coccinellidae</taxon>
        <taxon>Scymninae</taxon>
        <taxon>Scymnini</taxon>
        <taxon>Cryptolaemus</taxon>
    </lineage>
</organism>
<evidence type="ECO:0000256" key="7">
    <source>
        <dbReference type="SAM" id="MobiDB-lite"/>
    </source>
</evidence>
<dbReference type="Pfam" id="PF08701">
    <property type="entry name" value="GN3L_Grn1"/>
    <property type="match status" value="1"/>
</dbReference>
<dbReference type="InterPro" id="IPR030378">
    <property type="entry name" value="G_CP_dom"/>
</dbReference>
<reference evidence="9 10" key="1">
    <citation type="journal article" date="2021" name="BMC Biol.">
        <title>Horizontally acquired antibacterial genes associated with adaptive radiation of ladybird beetles.</title>
        <authorList>
            <person name="Li H.S."/>
            <person name="Tang X.F."/>
            <person name="Huang Y.H."/>
            <person name="Xu Z.Y."/>
            <person name="Chen M.L."/>
            <person name="Du X.Y."/>
            <person name="Qiu B.Y."/>
            <person name="Chen P.T."/>
            <person name="Zhang W."/>
            <person name="Slipinski A."/>
            <person name="Escalona H.E."/>
            <person name="Waterhouse R.M."/>
            <person name="Zwick A."/>
            <person name="Pang H."/>
        </authorList>
    </citation>
    <scope>NUCLEOTIDE SEQUENCE [LARGE SCALE GENOMIC DNA]</scope>
    <source>
        <strain evidence="9">SYSU2018</strain>
    </source>
</reference>
<dbReference type="Gene3D" id="3.40.50.300">
    <property type="entry name" value="P-loop containing nucleotide triphosphate hydrolases"/>
    <property type="match status" value="1"/>
</dbReference>
<feature type="domain" description="CP-type G" evidence="8">
    <location>
        <begin position="138"/>
        <end position="320"/>
    </location>
</feature>
<accession>A0ABD2MR96</accession>
<evidence type="ECO:0000259" key="8">
    <source>
        <dbReference type="PROSITE" id="PS51721"/>
    </source>
</evidence>
<dbReference type="InterPro" id="IPR006073">
    <property type="entry name" value="GTP-bd"/>
</dbReference>
<protein>
    <recommendedName>
        <fullName evidence="6">Guanine nucleotide-binding protein-like 3 homolog</fullName>
    </recommendedName>
</protein>
<evidence type="ECO:0000256" key="5">
    <source>
        <dbReference type="ARBA" id="ARBA00023242"/>
    </source>
</evidence>
<dbReference type="GO" id="GO:0005525">
    <property type="term" value="F:GTP binding"/>
    <property type="evidence" value="ECO:0007669"/>
    <property type="project" value="UniProtKB-KW"/>
</dbReference>
<dbReference type="InterPro" id="IPR027417">
    <property type="entry name" value="P-loop_NTPase"/>
</dbReference>
<dbReference type="CDD" id="cd04178">
    <property type="entry name" value="Nucleostemin_like"/>
    <property type="match status" value="1"/>
</dbReference>
<dbReference type="PROSITE" id="PS51721">
    <property type="entry name" value="G_CP"/>
    <property type="match status" value="1"/>
</dbReference>
<evidence type="ECO:0000256" key="2">
    <source>
        <dbReference type="ARBA" id="ARBA00022741"/>
    </source>
</evidence>
<evidence type="ECO:0000256" key="1">
    <source>
        <dbReference type="ARBA" id="ARBA00004123"/>
    </source>
</evidence>